<dbReference type="Proteomes" id="UP001303614">
    <property type="component" value="Unassembled WGS sequence"/>
</dbReference>
<dbReference type="Pfam" id="PF01483">
    <property type="entry name" value="P_proprotein"/>
    <property type="match status" value="1"/>
</dbReference>
<evidence type="ECO:0000256" key="2">
    <source>
        <dbReference type="ARBA" id="ARBA00022801"/>
    </source>
</evidence>
<dbReference type="InterPro" id="IPR002884">
    <property type="entry name" value="P_dom"/>
</dbReference>
<evidence type="ECO:0000313" key="5">
    <source>
        <dbReference type="Proteomes" id="UP001303614"/>
    </source>
</evidence>
<gene>
    <name evidence="4" type="ORF">VB146_13280</name>
</gene>
<reference evidence="4 5" key="1">
    <citation type="submission" date="2023-12" db="EMBL/GenBank/DDBJ databases">
        <title>Genome sequencing of Xanthomonas floridensis.</title>
        <authorList>
            <person name="Greer S."/>
            <person name="Harrison J."/>
            <person name="Grant M."/>
            <person name="Vicente J."/>
            <person name="Studholme D."/>
        </authorList>
    </citation>
    <scope>NUCLEOTIDE SEQUENCE [LARGE SCALE GENOMIC DNA]</scope>
    <source>
        <strain evidence="4 5">WHRI 8848</strain>
    </source>
</reference>
<dbReference type="SUPFAM" id="SSF49785">
    <property type="entry name" value="Galactose-binding domain-like"/>
    <property type="match status" value="1"/>
</dbReference>
<dbReference type="Gene3D" id="2.60.120.260">
    <property type="entry name" value="Galactose-binding domain-like"/>
    <property type="match status" value="1"/>
</dbReference>
<feature type="domain" description="P/Homo B" evidence="3">
    <location>
        <begin position="1"/>
        <end position="64"/>
    </location>
</feature>
<evidence type="ECO:0000259" key="3">
    <source>
        <dbReference type="PROSITE" id="PS51829"/>
    </source>
</evidence>
<keyword evidence="1" id="KW-0645">Protease</keyword>
<evidence type="ECO:0000313" key="4">
    <source>
        <dbReference type="EMBL" id="MEA5124807.1"/>
    </source>
</evidence>
<organism evidence="4 5">
    <name type="scientific">Xanthomonas floridensis</name>
    <dbReference type="NCBI Taxonomy" id="1843580"/>
    <lineage>
        <taxon>Bacteria</taxon>
        <taxon>Pseudomonadati</taxon>
        <taxon>Pseudomonadota</taxon>
        <taxon>Gammaproteobacteria</taxon>
        <taxon>Lysobacterales</taxon>
        <taxon>Lysobacteraceae</taxon>
        <taxon>Xanthomonas</taxon>
    </lineage>
</organism>
<keyword evidence="2" id="KW-0378">Hydrolase</keyword>
<proteinExistence type="predicted"/>
<dbReference type="PROSITE" id="PS51829">
    <property type="entry name" value="P_HOMO_B"/>
    <property type="match status" value="1"/>
</dbReference>
<protein>
    <submittedName>
        <fullName evidence="4">Proprotein convertase P-domain-containing protein</fullName>
    </submittedName>
</protein>
<dbReference type="RefSeq" id="WP_239692147.1">
    <property type="nucleotide sequence ID" value="NZ_JAYFSN010000014.1"/>
</dbReference>
<sequence length="64" mass="7263">MSLRRSRHWMPPPTPKTGFYIDLTSSNAFLDERSKGNWTLEVTDVTGLTVTAVLQDFKLRSVGH</sequence>
<name>A0ABU5PZG2_9XANT</name>
<dbReference type="InterPro" id="IPR008979">
    <property type="entry name" value="Galactose-bd-like_sf"/>
</dbReference>
<comment type="caution">
    <text evidence="4">The sequence shown here is derived from an EMBL/GenBank/DDBJ whole genome shotgun (WGS) entry which is preliminary data.</text>
</comment>
<dbReference type="EMBL" id="JAYFSO010000016">
    <property type="protein sequence ID" value="MEA5124807.1"/>
    <property type="molecule type" value="Genomic_DNA"/>
</dbReference>
<keyword evidence="5" id="KW-1185">Reference proteome</keyword>
<accession>A0ABU5PZG2</accession>
<evidence type="ECO:0000256" key="1">
    <source>
        <dbReference type="ARBA" id="ARBA00022670"/>
    </source>
</evidence>